<dbReference type="InterPro" id="IPR036770">
    <property type="entry name" value="Ankyrin_rpt-contain_sf"/>
</dbReference>
<dbReference type="PROSITE" id="PS51257">
    <property type="entry name" value="PROKAR_LIPOPROTEIN"/>
    <property type="match status" value="1"/>
</dbReference>
<accession>A0A4P9VGQ6</accession>
<dbReference type="Pfam" id="PF12796">
    <property type="entry name" value="Ank_2"/>
    <property type="match status" value="2"/>
</dbReference>
<dbReference type="PANTHER" id="PTHR24171">
    <property type="entry name" value="ANKYRIN REPEAT DOMAIN-CONTAINING PROTEIN 39-RELATED"/>
    <property type="match status" value="1"/>
</dbReference>
<dbReference type="RefSeq" id="WP_094789744.1">
    <property type="nucleotide sequence ID" value="NZ_NDXW01000007.1"/>
</dbReference>
<dbReference type="AlphaFoldDB" id="A0A4P9VGQ6"/>
<dbReference type="PROSITE" id="PS50297">
    <property type="entry name" value="ANK_REP_REGION"/>
    <property type="match status" value="2"/>
</dbReference>
<dbReference type="Gene3D" id="1.25.40.20">
    <property type="entry name" value="Ankyrin repeat-containing domain"/>
    <property type="match status" value="2"/>
</dbReference>
<evidence type="ECO:0000256" key="1">
    <source>
        <dbReference type="ARBA" id="ARBA00022737"/>
    </source>
</evidence>
<reference evidence="5 6" key="1">
    <citation type="submission" date="2017-04" db="EMBL/GenBank/DDBJ databases">
        <title>Draft genome sequence of Zooshikella ganghwensis VG4 isolated from Red Sea sediments.</title>
        <authorList>
            <person name="Rehman Z."/>
            <person name="Alam I."/>
            <person name="Kamau A."/>
            <person name="Bajic V."/>
            <person name="Leiknes T."/>
        </authorList>
    </citation>
    <scope>NUCLEOTIDE SEQUENCE [LARGE SCALE GENOMIC DNA]</scope>
    <source>
        <strain evidence="5 6">VG4</strain>
    </source>
</reference>
<organism evidence="5 6">
    <name type="scientific">Zooshikella ganghwensis</name>
    <dbReference type="NCBI Taxonomy" id="202772"/>
    <lineage>
        <taxon>Bacteria</taxon>
        <taxon>Pseudomonadati</taxon>
        <taxon>Pseudomonadota</taxon>
        <taxon>Gammaproteobacteria</taxon>
        <taxon>Oceanospirillales</taxon>
        <taxon>Zooshikellaceae</taxon>
        <taxon>Zooshikella</taxon>
    </lineage>
</organism>
<evidence type="ECO:0000256" key="2">
    <source>
        <dbReference type="ARBA" id="ARBA00023043"/>
    </source>
</evidence>
<feature type="signal peptide" evidence="4">
    <location>
        <begin position="1"/>
        <end position="25"/>
    </location>
</feature>
<evidence type="ECO:0000313" key="6">
    <source>
        <dbReference type="Proteomes" id="UP000257039"/>
    </source>
</evidence>
<feature type="chain" id="PRO_5020449166" evidence="4">
    <location>
        <begin position="26"/>
        <end position="227"/>
    </location>
</feature>
<proteinExistence type="predicted"/>
<dbReference type="PRINTS" id="PR01415">
    <property type="entry name" value="ANKYRIN"/>
</dbReference>
<dbReference type="Proteomes" id="UP000257039">
    <property type="component" value="Unassembled WGS sequence"/>
</dbReference>
<feature type="repeat" description="ANK" evidence="3">
    <location>
        <begin position="155"/>
        <end position="187"/>
    </location>
</feature>
<evidence type="ECO:0000313" key="5">
    <source>
        <dbReference type="EMBL" id="RDH41544.1"/>
    </source>
</evidence>
<keyword evidence="2 3" id="KW-0040">ANK repeat</keyword>
<evidence type="ECO:0000256" key="4">
    <source>
        <dbReference type="SAM" id="SignalP"/>
    </source>
</evidence>
<protein>
    <submittedName>
        <fullName evidence="5">Ankyrin repeat domain-containing protein</fullName>
    </submittedName>
</protein>
<feature type="repeat" description="ANK" evidence="3">
    <location>
        <begin position="56"/>
        <end position="88"/>
    </location>
</feature>
<name>A0A4P9VGQ6_9GAMM</name>
<dbReference type="EMBL" id="NDXW01000007">
    <property type="protein sequence ID" value="RDH41544.1"/>
    <property type="molecule type" value="Genomic_DNA"/>
</dbReference>
<dbReference type="InterPro" id="IPR002110">
    <property type="entry name" value="Ankyrin_rpt"/>
</dbReference>
<feature type="repeat" description="ANK" evidence="3">
    <location>
        <begin position="122"/>
        <end position="154"/>
    </location>
</feature>
<dbReference type="SUPFAM" id="SSF48403">
    <property type="entry name" value="Ankyrin repeat"/>
    <property type="match status" value="1"/>
</dbReference>
<dbReference type="PROSITE" id="PS50088">
    <property type="entry name" value="ANK_REPEAT"/>
    <property type="match status" value="3"/>
</dbReference>
<dbReference type="SMART" id="SM00248">
    <property type="entry name" value="ANK"/>
    <property type="match status" value="5"/>
</dbReference>
<comment type="caution">
    <text evidence="5">The sequence shown here is derived from an EMBL/GenBank/DDBJ whole genome shotgun (WGS) entry which is preliminary data.</text>
</comment>
<evidence type="ECO:0000256" key="3">
    <source>
        <dbReference type="PROSITE-ProRule" id="PRU00023"/>
    </source>
</evidence>
<keyword evidence="1" id="KW-0677">Repeat</keyword>
<sequence>MMLKKIKLGAVLVLLCVLFSGCATQSHDRNEEDKKDIAFLKAHINKGGNLETKDEKGWTFLHRAAANGRIRVVEFLINNGAKVDTRDTRERTAFILATRFNEFETMKLLLKNDADINAAMADGLNALISSSALDHIEAVEFLINNGANIEAKMENNATALQIAVLKGRSSVVKLLLEKGANIETKAFEKEVTPLTTAAVAGEKYIAYLLIKKELILKLKMLITGRHY</sequence>
<keyword evidence="4" id="KW-0732">Signal</keyword>
<keyword evidence="6" id="KW-1185">Reference proteome</keyword>
<gene>
    <name evidence="5" type="ORF">B9G39_27745</name>
</gene>